<gene>
    <name evidence="1" type="ORF">NTHI1209_01299</name>
</gene>
<reference evidence="1 2" key="1">
    <citation type="submission" date="2014-05" db="EMBL/GenBank/DDBJ databases">
        <title>Methylome analysis of the phasevarions of Haemophilus influenzae.</title>
        <authorList>
            <person name="Atack J.M."/>
            <person name="Fox K.L."/>
            <person name="Power P.M."/>
            <person name="Clark T."/>
            <person name="Jurcisek J."/>
            <person name="Korlach J."/>
            <person name="Bakaletz L.O."/>
            <person name="Jennings M.P."/>
        </authorList>
    </citation>
    <scope>NUCLEOTIDE SEQUENCE [LARGE SCALE GENOMIC DNA]</scope>
    <source>
        <strain evidence="1 2">1209</strain>
    </source>
</reference>
<accession>A0A158SXU7</accession>
<dbReference type="AlphaFoldDB" id="A0A158SXU7"/>
<dbReference type="PATRIC" id="fig|727.582.peg.1191"/>
<evidence type="ECO:0000313" key="2">
    <source>
        <dbReference type="Proteomes" id="UP000050700"/>
    </source>
</evidence>
<dbReference type="RefSeq" id="WP_160271612.1">
    <property type="nucleotide sequence ID" value="NZ_JXLX01000015.1"/>
</dbReference>
<protein>
    <submittedName>
        <fullName evidence="1">Uncharacterized protein</fullName>
    </submittedName>
</protein>
<name>A0A158SXU7_HAEIF</name>
<evidence type="ECO:0000313" key="1">
    <source>
        <dbReference type="EMBL" id="KIS35691.1"/>
    </source>
</evidence>
<dbReference type="Proteomes" id="UP000050700">
    <property type="component" value="Unassembled WGS sequence"/>
</dbReference>
<sequence>MNKKQYQCQYCFITSKLSEYEKLDMQHTGIHQTSTTQSRYLGQDQFSHYYTTDVHNTTTDFYNRKSKCPCCSYEQVIKVQRTTRT</sequence>
<comment type="caution">
    <text evidence="1">The sequence shown here is derived from an EMBL/GenBank/DDBJ whole genome shotgun (WGS) entry which is preliminary data.</text>
</comment>
<organism evidence="1 2">
    <name type="scientific">Haemophilus influenzae</name>
    <dbReference type="NCBI Taxonomy" id="727"/>
    <lineage>
        <taxon>Bacteria</taxon>
        <taxon>Pseudomonadati</taxon>
        <taxon>Pseudomonadota</taxon>
        <taxon>Gammaproteobacteria</taxon>
        <taxon>Pasteurellales</taxon>
        <taxon>Pasteurellaceae</taxon>
        <taxon>Haemophilus</taxon>
    </lineage>
</organism>
<proteinExistence type="predicted"/>
<dbReference type="EMBL" id="JMQP01000002">
    <property type="protein sequence ID" value="KIS35691.1"/>
    <property type="molecule type" value="Genomic_DNA"/>
</dbReference>